<evidence type="ECO:0000259" key="6">
    <source>
        <dbReference type="Pfam" id="PF08242"/>
    </source>
</evidence>
<dbReference type="EMBL" id="CAJPVJ010010722">
    <property type="protein sequence ID" value="CAG2173381.1"/>
    <property type="molecule type" value="Genomic_DNA"/>
</dbReference>
<dbReference type="InterPro" id="IPR023395">
    <property type="entry name" value="MCP_dom_sf"/>
</dbReference>
<evidence type="ECO:0000313" key="7">
    <source>
        <dbReference type="EMBL" id="CAD7656194.1"/>
    </source>
</evidence>
<protein>
    <recommendedName>
        <fullName evidence="6">Methyltransferase type 12 domain-containing protein</fullName>
    </recommendedName>
</protein>
<evidence type="ECO:0000256" key="4">
    <source>
        <dbReference type="ARBA" id="ARBA00023136"/>
    </source>
</evidence>
<dbReference type="PANTHER" id="PTHR43861">
    <property type="entry name" value="TRANS-ACONITATE 2-METHYLTRANSFERASE-RELATED"/>
    <property type="match status" value="1"/>
</dbReference>
<dbReference type="CDD" id="cd02440">
    <property type="entry name" value="AdoMet_MTases"/>
    <property type="match status" value="2"/>
</dbReference>
<feature type="domain" description="Methyltransferase type 12" evidence="6">
    <location>
        <begin position="452"/>
        <end position="551"/>
    </location>
</feature>
<keyword evidence="8" id="KW-1185">Reference proteome</keyword>
<gene>
    <name evidence="7" type="ORF">ONB1V03_LOCUS12834</name>
</gene>
<feature type="repeat" description="Solcar" evidence="5">
    <location>
        <begin position="1"/>
        <end position="61"/>
    </location>
</feature>
<dbReference type="InterPro" id="IPR018108">
    <property type="entry name" value="MCP_transmembrane"/>
</dbReference>
<dbReference type="GO" id="GO:0016020">
    <property type="term" value="C:membrane"/>
    <property type="evidence" value="ECO:0007669"/>
    <property type="project" value="UniProtKB-SubCell"/>
</dbReference>
<feature type="non-terminal residue" evidence="7">
    <location>
        <position position="1"/>
    </location>
</feature>
<evidence type="ECO:0000256" key="2">
    <source>
        <dbReference type="ARBA" id="ARBA00006375"/>
    </source>
</evidence>
<dbReference type="SUPFAM" id="SSF103506">
    <property type="entry name" value="Mitochondrial carrier"/>
    <property type="match status" value="1"/>
</dbReference>
<proteinExistence type="inferred from homology"/>
<keyword evidence="4 5" id="KW-0472">Membrane</keyword>
<evidence type="ECO:0000313" key="8">
    <source>
        <dbReference type="Proteomes" id="UP000728032"/>
    </source>
</evidence>
<dbReference type="InterPro" id="IPR013217">
    <property type="entry name" value="Methyltransf_12"/>
</dbReference>
<evidence type="ECO:0000256" key="5">
    <source>
        <dbReference type="PROSITE-ProRule" id="PRU00282"/>
    </source>
</evidence>
<dbReference type="InterPro" id="IPR029063">
    <property type="entry name" value="SAM-dependent_MTases_sf"/>
</dbReference>
<keyword evidence="3 5" id="KW-0812">Transmembrane</keyword>
<dbReference type="PANTHER" id="PTHR43861:SF1">
    <property type="entry name" value="TRANS-ACONITATE 2-METHYLTRANSFERASE"/>
    <property type="match status" value="1"/>
</dbReference>
<dbReference type="Pfam" id="PF00153">
    <property type="entry name" value="Mito_carr"/>
    <property type="match status" value="1"/>
</dbReference>
<comment type="subcellular location">
    <subcellularLocation>
        <location evidence="1">Membrane</location>
        <topology evidence="1">Multi-pass membrane protein</topology>
    </subcellularLocation>
</comment>
<dbReference type="AlphaFoldDB" id="A0A7R9MA67"/>
<dbReference type="SUPFAM" id="SSF53335">
    <property type="entry name" value="S-adenosyl-L-methionine-dependent methyltransferases"/>
    <property type="match status" value="3"/>
</dbReference>
<evidence type="ECO:0000256" key="3">
    <source>
        <dbReference type="ARBA" id="ARBA00022692"/>
    </source>
</evidence>
<dbReference type="Gene3D" id="3.40.50.150">
    <property type="entry name" value="Vaccinia Virus protein VP39"/>
    <property type="match status" value="3"/>
</dbReference>
<dbReference type="EMBL" id="OC925547">
    <property type="protein sequence ID" value="CAD7656194.1"/>
    <property type="molecule type" value="Genomic_DNA"/>
</dbReference>
<dbReference type="Proteomes" id="UP000728032">
    <property type="component" value="Unassembled WGS sequence"/>
</dbReference>
<organism evidence="7">
    <name type="scientific">Oppiella nova</name>
    <dbReference type="NCBI Taxonomy" id="334625"/>
    <lineage>
        <taxon>Eukaryota</taxon>
        <taxon>Metazoa</taxon>
        <taxon>Ecdysozoa</taxon>
        <taxon>Arthropoda</taxon>
        <taxon>Chelicerata</taxon>
        <taxon>Arachnida</taxon>
        <taxon>Acari</taxon>
        <taxon>Acariformes</taxon>
        <taxon>Sarcoptiformes</taxon>
        <taxon>Oribatida</taxon>
        <taxon>Brachypylina</taxon>
        <taxon>Oppioidea</taxon>
        <taxon>Oppiidae</taxon>
        <taxon>Oppiella</taxon>
    </lineage>
</organism>
<dbReference type="Pfam" id="PF08242">
    <property type="entry name" value="Methyltransf_12"/>
    <property type="match status" value="2"/>
</dbReference>
<dbReference type="PROSITE" id="PS50920">
    <property type="entry name" value="SOLCAR"/>
    <property type="match status" value="1"/>
</dbReference>
<reference evidence="7" key="1">
    <citation type="submission" date="2020-11" db="EMBL/GenBank/DDBJ databases">
        <authorList>
            <person name="Tran Van P."/>
        </authorList>
    </citation>
    <scope>NUCLEOTIDE SEQUENCE</scope>
</reference>
<dbReference type="OrthoDB" id="8300214at2759"/>
<dbReference type="Gene3D" id="1.50.40.10">
    <property type="entry name" value="Mitochondrial carrier domain"/>
    <property type="match status" value="1"/>
</dbReference>
<accession>A0A7R9MA67</accession>
<feature type="domain" description="Methyltransferase type 12" evidence="6">
    <location>
        <begin position="96"/>
        <end position="198"/>
    </location>
</feature>
<evidence type="ECO:0000256" key="1">
    <source>
        <dbReference type="ARBA" id="ARBA00004141"/>
    </source>
</evidence>
<name>A0A7R9MA67_9ACAR</name>
<comment type="similarity">
    <text evidence="2">Belongs to the mitochondrial carrier (TC 2.A.29) family.</text>
</comment>
<sequence length="632" mass="72791">QLLRARLQDQHNRYDGLIDVIRRTWRFEGLRGYYKGLLPNLIKVTPACALTFANCFIIDMELKPEIYQNLNYLPKEFAIKTFTRLRNENKSYGLVVDLGPGDGGLTKVLSTYVNHKRIVALDIDPGCISHCKQINKVKTVEYEIQDLGVEWDQFRSDLKRQLEGKVELIFSNFTLHFIPNKRQLLEVISRLLAPNGIIHANFIVISDLNKKLPIDDRKPEYLSVDQQIDIWRESIVDNGLKIKEFSVVDAVWHMSRQEIINFIPVPVGFYKTFIKAGQPFDGKRLTDAVFDALINPGADQPNPNAWKEFLANESITKYLVNFTIDMDLKPEIYEHMNYLPKEFAIKTFTRLRNENKSYDLVVDLGPGDGSLTKVLSTYVKHKRIVALDVDPIMISHSKHNNSVHSIEYELQDLSVGWDHPETYGSLNYAPKQFALQTFKRLNKQNKLYDTIVDIGAGDGGVTKLLATNVRHNRIVAIDLDPEMTAYAQRVNSGDTIEYRTQDMSVSWDELNPDIRLLEFKVSLIFTNFALHYIQNKTKLLNIFSRLLSTEGSIHANIIILLDLNKKLSPDDRKDYYLSFEAQCKHMSDIVFDAYVNPGRDEPNPNAWKEFLTNDAITQVVLYYKTLRLIAHK</sequence>